<dbReference type="EMBL" id="JBHUIM010000003">
    <property type="protein sequence ID" value="MFD2248398.1"/>
    <property type="molecule type" value="Genomic_DNA"/>
</dbReference>
<keyword evidence="2" id="KW-0119">Carbohydrate metabolism</keyword>
<dbReference type="InterPro" id="IPR050282">
    <property type="entry name" value="Cycloisomerase_2"/>
</dbReference>
<evidence type="ECO:0000256" key="2">
    <source>
        <dbReference type="ARBA" id="ARBA00022526"/>
    </source>
</evidence>
<gene>
    <name evidence="3" type="ORF">ACFSKP_19180</name>
</gene>
<dbReference type="SUPFAM" id="SSF51004">
    <property type="entry name" value="C-terminal (heme d1) domain of cytochrome cd1-nitrite reductase"/>
    <property type="match status" value="1"/>
</dbReference>
<keyword evidence="2" id="KW-0313">Glucose metabolism</keyword>
<dbReference type="PANTHER" id="PTHR30344:SF1">
    <property type="entry name" value="6-PHOSPHOGLUCONOLACTONASE"/>
    <property type="match status" value="1"/>
</dbReference>
<evidence type="ECO:0000256" key="1">
    <source>
        <dbReference type="ARBA" id="ARBA00005564"/>
    </source>
</evidence>
<protein>
    <submittedName>
        <fullName evidence="3">Lactonase family protein</fullName>
    </submittedName>
</protein>
<sequence>MVYVGTYAKPDQESIFLYHLDTETGELTRVSAFKAGENPSYLALDKQRRYLYAVNETGNYQGKNSGAVSAFAINQQTGDLSLLNKVASEGGAPCHISLDEPGKTVMVANYTGGNVAAFAVQENGTLAAAASVQQHKGSGPTERQQAPHAHYITPSPRGKYAFAVDLGADQVLGYRLGAGNAALTPNEPAVAFATAPGAGPRHMVFHPNGRYAYVINELNSTMVALAFDDSKGTFSELQTISTLPSDFEGKSYCAAVKVSPDGKFLYGSNRGHNSIVVYAIDANTGKLTLVQHQDTGGNWPRDFTIDLTGNIMLVANERSGNIVSYKINKLSGKLSPAGHEVEVPKPVCLQVVPEFK</sequence>
<dbReference type="PANTHER" id="PTHR30344">
    <property type="entry name" value="6-PHOSPHOGLUCONOLACTONASE-RELATED"/>
    <property type="match status" value="1"/>
</dbReference>
<comment type="similarity">
    <text evidence="1">Belongs to the cycloisomerase 2 family.</text>
</comment>
<reference evidence="4" key="1">
    <citation type="journal article" date="2019" name="Int. J. Syst. Evol. Microbiol.">
        <title>The Global Catalogue of Microorganisms (GCM) 10K type strain sequencing project: providing services to taxonomists for standard genome sequencing and annotation.</title>
        <authorList>
            <consortium name="The Broad Institute Genomics Platform"/>
            <consortium name="The Broad Institute Genome Sequencing Center for Infectious Disease"/>
            <person name="Wu L."/>
            <person name="Ma J."/>
        </authorList>
    </citation>
    <scope>NUCLEOTIDE SEQUENCE [LARGE SCALE GENOMIC DNA]</scope>
    <source>
        <strain evidence="4">CGMCC 4.1782</strain>
    </source>
</reference>
<dbReference type="RefSeq" id="WP_250431612.1">
    <property type="nucleotide sequence ID" value="NZ_JALPRR010000004.1"/>
</dbReference>
<dbReference type="InterPro" id="IPR015943">
    <property type="entry name" value="WD40/YVTN_repeat-like_dom_sf"/>
</dbReference>
<dbReference type="Gene3D" id="2.130.10.10">
    <property type="entry name" value="YVTN repeat-like/Quinoprotein amine dehydrogenase"/>
    <property type="match status" value="1"/>
</dbReference>
<keyword evidence="4" id="KW-1185">Reference proteome</keyword>
<comment type="caution">
    <text evidence="3">The sequence shown here is derived from an EMBL/GenBank/DDBJ whole genome shotgun (WGS) entry which is preliminary data.</text>
</comment>
<accession>A0ABW5D2W9</accession>
<dbReference type="Proteomes" id="UP001597374">
    <property type="component" value="Unassembled WGS sequence"/>
</dbReference>
<dbReference type="InterPro" id="IPR019405">
    <property type="entry name" value="Lactonase_7-beta_prop"/>
</dbReference>
<dbReference type="Pfam" id="PF10282">
    <property type="entry name" value="Lactonase"/>
    <property type="match status" value="1"/>
</dbReference>
<proteinExistence type="inferred from homology"/>
<evidence type="ECO:0000313" key="4">
    <source>
        <dbReference type="Proteomes" id="UP001597374"/>
    </source>
</evidence>
<organism evidence="3 4">
    <name type="scientific">Pontibacter ruber</name>
    <dbReference type="NCBI Taxonomy" id="1343895"/>
    <lineage>
        <taxon>Bacteria</taxon>
        <taxon>Pseudomonadati</taxon>
        <taxon>Bacteroidota</taxon>
        <taxon>Cytophagia</taxon>
        <taxon>Cytophagales</taxon>
        <taxon>Hymenobacteraceae</taxon>
        <taxon>Pontibacter</taxon>
    </lineage>
</organism>
<dbReference type="InterPro" id="IPR011048">
    <property type="entry name" value="Haem_d1_sf"/>
</dbReference>
<name>A0ABW5D2W9_9BACT</name>
<evidence type="ECO:0000313" key="3">
    <source>
        <dbReference type="EMBL" id="MFD2248398.1"/>
    </source>
</evidence>